<dbReference type="Proteomes" id="UP001152607">
    <property type="component" value="Unassembled WGS sequence"/>
</dbReference>
<proteinExistence type="predicted"/>
<dbReference type="EMBL" id="CAOQHR010000010">
    <property type="protein sequence ID" value="CAI6339993.1"/>
    <property type="molecule type" value="Genomic_DNA"/>
</dbReference>
<feature type="compositionally biased region" description="Low complexity" evidence="1">
    <location>
        <begin position="43"/>
        <end position="54"/>
    </location>
</feature>
<comment type="caution">
    <text evidence="2">The sequence shown here is derived from an EMBL/GenBank/DDBJ whole genome shotgun (WGS) entry which is preliminary data.</text>
</comment>
<feature type="region of interest" description="Disordered" evidence="1">
    <location>
        <begin position="1"/>
        <end position="54"/>
    </location>
</feature>
<organism evidence="2 3">
    <name type="scientific">Periconia digitata</name>
    <dbReference type="NCBI Taxonomy" id="1303443"/>
    <lineage>
        <taxon>Eukaryota</taxon>
        <taxon>Fungi</taxon>
        <taxon>Dikarya</taxon>
        <taxon>Ascomycota</taxon>
        <taxon>Pezizomycotina</taxon>
        <taxon>Dothideomycetes</taxon>
        <taxon>Pleosporomycetidae</taxon>
        <taxon>Pleosporales</taxon>
        <taxon>Massarineae</taxon>
        <taxon>Periconiaceae</taxon>
        <taxon>Periconia</taxon>
    </lineage>
</organism>
<dbReference type="AlphaFoldDB" id="A0A9W4XQK5"/>
<sequence>MATTSLVPAITTITRSTSRIASTSRDERRKKSRKIRQTRCCLPSSGSEAFPASSSTSLPFFANSDLMRPARKA</sequence>
<gene>
    <name evidence="2" type="ORF">PDIGIT_LOCUS13159</name>
</gene>
<feature type="compositionally biased region" description="Low complexity" evidence="1">
    <location>
        <begin position="9"/>
        <end position="23"/>
    </location>
</feature>
<name>A0A9W4XQK5_9PLEO</name>
<evidence type="ECO:0000256" key="1">
    <source>
        <dbReference type="SAM" id="MobiDB-lite"/>
    </source>
</evidence>
<evidence type="ECO:0000313" key="3">
    <source>
        <dbReference type="Proteomes" id="UP001152607"/>
    </source>
</evidence>
<reference evidence="2" key="1">
    <citation type="submission" date="2023-01" db="EMBL/GenBank/DDBJ databases">
        <authorList>
            <person name="Van Ghelder C."/>
            <person name="Rancurel C."/>
        </authorList>
    </citation>
    <scope>NUCLEOTIDE SEQUENCE</scope>
    <source>
        <strain evidence="2">CNCM I-4278</strain>
    </source>
</reference>
<accession>A0A9W4XQK5</accession>
<keyword evidence="3" id="KW-1185">Reference proteome</keyword>
<protein>
    <submittedName>
        <fullName evidence="2">Uncharacterized protein</fullName>
    </submittedName>
</protein>
<evidence type="ECO:0000313" key="2">
    <source>
        <dbReference type="EMBL" id="CAI6339993.1"/>
    </source>
</evidence>